<keyword evidence="2" id="KW-1185">Reference proteome</keyword>
<dbReference type="AlphaFoldDB" id="S9W7P7"/>
<proteinExistence type="predicted"/>
<dbReference type="EMBL" id="ATMH01003012">
    <property type="protein sequence ID" value="EPY32030.1"/>
    <property type="molecule type" value="Genomic_DNA"/>
</dbReference>
<gene>
    <name evidence="1" type="ORF">STCU_03012</name>
</gene>
<evidence type="ECO:0000313" key="1">
    <source>
        <dbReference type="EMBL" id="EPY32030.1"/>
    </source>
</evidence>
<name>S9W7P7_9TRYP</name>
<organism evidence="1 2">
    <name type="scientific">Strigomonas culicis</name>
    <dbReference type="NCBI Taxonomy" id="28005"/>
    <lineage>
        <taxon>Eukaryota</taxon>
        <taxon>Discoba</taxon>
        <taxon>Euglenozoa</taxon>
        <taxon>Kinetoplastea</taxon>
        <taxon>Metakinetoplastina</taxon>
        <taxon>Trypanosomatida</taxon>
        <taxon>Trypanosomatidae</taxon>
        <taxon>Strigomonadinae</taxon>
        <taxon>Strigomonas</taxon>
    </lineage>
</organism>
<comment type="caution">
    <text evidence="1">The sequence shown here is derived from an EMBL/GenBank/DDBJ whole genome shotgun (WGS) entry which is preliminary data.</text>
</comment>
<accession>S9W7P7</accession>
<dbReference type="OrthoDB" id="244029at2759"/>
<evidence type="ECO:0008006" key="3">
    <source>
        <dbReference type="Google" id="ProtNLM"/>
    </source>
</evidence>
<evidence type="ECO:0000313" key="2">
    <source>
        <dbReference type="Proteomes" id="UP000015354"/>
    </source>
</evidence>
<protein>
    <recommendedName>
        <fullName evidence="3">Band 7 domain-containing protein</fullName>
    </recommendedName>
</protein>
<dbReference type="Proteomes" id="UP000015354">
    <property type="component" value="Unassembled WGS sequence"/>
</dbReference>
<sequence length="226" mass="24623">MTGTASQSSVWRSLIPVAVVVLGTVCAYKISKVCSVKVHPRCVTVVYDTRRKAVLCTSADSEMRSDDLPRVEHFSALFYLSKLSIYCSSSLVIVPPSSFFGVFTLPRSVFQEPGEAADCTVENVKVTDGTVDMILTIYYTIPFELLERYLAAVGPQAPNEIIAVAAAQIARLRGSEASVGILISKARRDAVFAPPYCSHLATKLMSEAAIRLIKVTFDKVELIHDA</sequence>
<reference evidence="1 2" key="1">
    <citation type="journal article" date="2013" name="PLoS ONE">
        <title>Predicting the Proteins of Angomonas deanei, Strigomonas culicis and Their Respective Endosymbionts Reveals New Aspects of the Trypanosomatidae Family.</title>
        <authorList>
            <person name="Motta M.C."/>
            <person name="Martins A.C."/>
            <person name="de Souza S.S."/>
            <person name="Catta-Preta C.M."/>
            <person name="Silva R."/>
            <person name="Klein C.C."/>
            <person name="de Almeida L.G."/>
            <person name="de Lima Cunha O."/>
            <person name="Ciapina L.P."/>
            <person name="Brocchi M."/>
            <person name="Colabardini A.C."/>
            <person name="de Araujo Lima B."/>
            <person name="Machado C.R."/>
            <person name="de Almeida Soares C.M."/>
            <person name="Probst C.M."/>
            <person name="de Menezes C.B."/>
            <person name="Thompson C.E."/>
            <person name="Bartholomeu D.C."/>
            <person name="Gradia D.F."/>
            <person name="Pavoni D.P."/>
            <person name="Grisard E.C."/>
            <person name="Fantinatti-Garboggini F."/>
            <person name="Marchini F.K."/>
            <person name="Rodrigues-Luiz G.F."/>
            <person name="Wagner G."/>
            <person name="Goldman G.H."/>
            <person name="Fietto J.L."/>
            <person name="Elias M.C."/>
            <person name="Goldman M.H."/>
            <person name="Sagot M.F."/>
            <person name="Pereira M."/>
            <person name="Stoco P.H."/>
            <person name="de Mendonca-Neto R.P."/>
            <person name="Teixeira S.M."/>
            <person name="Maciel T.E."/>
            <person name="de Oliveira Mendes T.A."/>
            <person name="Urmenyi T.P."/>
            <person name="de Souza W."/>
            <person name="Schenkman S."/>
            <person name="de Vasconcelos A.T."/>
        </authorList>
    </citation>
    <scope>NUCLEOTIDE SEQUENCE [LARGE SCALE GENOMIC DNA]</scope>
</reference>